<evidence type="ECO:0000256" key="2">
    <source>
        <dbReference type="ARBA" id="ARBA00023157"/>
    </source>
</evidence>
<dbReference type="CDD" id="cd19941">
    <property type="entry name" value="TIL"/>
    <property type="match status" value="1"/>
</dbReference>
<reference evidence="5" key="2">
    <citation type="journal article" date="2017" name="Front. Cell. Infect. Microbiol.">
        <title>Analysis of the Salivary Gland Transcriptome of Unfed and Partially Fed Amblyomma sculptum Ticks and Descriptive Proteome of the Saliva.</title>
        <authorList>
            <person name="Esteves E."/>
            <person name="Maruyama S.R."/>
            <person name="Kawahara R."/>
            <person name="Fujita A."/>
            <person name="Martins L.A."/>
            <person name="Righi A.A."/>
            <person name="Costa F.B."/>
            <person name="Palmisano G."/>
            <person name="Labruna M.B."/>
            <person name="Sa-Nunes A."/>
            <person name="Ribeiro J.M.C."/>
            <person name="Fogaca A.C."/>
        </authorList>
    </citation>
    <scope>NUCLEOTIDE SEQUENCE</scope>
</reference>
<accession>A0A1E1XLG9</accession>
<dbReference type="InterPro" id="IPR002919">
    <property type="entry name" value="TIL_dom"/>
</dbReference>
<dbReference type="AlphaFoldDB" id="A0A1E1XLG9"/>
<proteinExistence type="evidence at transcript level"/>
<dbReference type="SUPFAM" id="SSF57567">
    <property type="entry name" value="Serine protease inhibitors"/>
    <property type="match status" value="1"/>
</dbReference>
<organism evidence="5">
    <name type="scientific">Amblyomma sculptum</name>
    <name type="common">Tick</name>
    <dbReference type="NCBI Taxonomy" id="1581419"/>
    <lineage>
        <taxon>Eukaryota</taxon>
        <taxon>Metazoa</taxon>
        <taxon>Ecdysozoa</taxon>
        <taxon>Arthropoda</taxon>
        <taxon>Chelicerata</taxon>
        <taxon>Arachnida</taxon>
        <taxon>Acari</taxon>
        <taxon>Parasitiformes</taxon>
        <taxon>Ixodida</taxon>
        <taxon>Ixodoidea</taxon>
        <taxon>Ixodidae</taxon>
        <taxon>Amblyomminae</taxon>
        <taxon>Amblyomma</taxon>
    </lineage>
</organism>
<sequence length="92" mass="9945">MQLTVVALLVGAIAFGVVANASVTLRPPPYECSPNETWKECVSSTCAEGTCEKPVPGPQCTFDCRDGCFCADGFYRNEHQECVHLADCRGRS</sequence>
<evidence type="ECO:0000313" key="5">
    <source>
        <dbReference type="EMBL" id="JAT99831.1"/>
    </source>
</evidence>
<dbReference type="InterPro" id="IPR036084">
    <property type="entry name" value="Ser_inhib-like_sf"/>
</dbReference>
<reference evidence="5" key="1">
    <citation type="submission" date="2016-09" db="EMBL/GenBank/DDBJ databases">
        <authorList>
            <person name="Capua I."/>
            <person name="De Benedictis P."/>
            <person name="Joannis T."/>
            <person name="Lombin L.H."/>
            <person name="Cattoli G."/>
        </authorList>
    </citation>
    <scope>NUCLEOTIDE SEQUENCE</scope>
</reference>
<protein>
    <submittedName>
        <fullName evidence="5">Putative serine proteinase inhibitor</fullName>
    </submittedName>
</protein>
<dbReference type="GO" id="GO:0030414">
    <property type="term" value="F:peptidase inhibitor activity"/>
    <property type="evidence" value="ECO:0007669"/>
    <property type="project" value="UniProtKB-KW"/>
</dbReference>
<dbReference type="Pfam" id="PF01826">
    <property type="entry name" value="TIL"/>
    <property type="match status" value="1"/>
</dbReference>
<feature type="chain" id="PRO_5009116174" evidence="3">
    <location>
        <begin position="20"/>
        <end position="92"/>
    </location>
</feature>
<feature type="domain" description="TIL" evidence="4">
    <location>
        <begin position="32"/>
        <end position="88"/>
    </location>
</feature>
<dbReference type="Gene3D" id="2.10.25.10">
    <property type="entry name" value="Laminin"/>
    <property type="match status" value="1"/>
</dbReference>
<feature type="signal peptide" evidence="3">
    <location>
        <begin position="1"/>
        <end position="19"/>
    </location>
</feature>
<dbReference type="PANTHER" id="PTHR23259:SF69">
    <property type="entry name" value="GEO11767P1-RELATED"/>
    <property type="match status" value="1"/>
</dbReference>
<dbReference type="EMBL" id="GFAA01003603">
    <property type="protein sequence ID" value="JAT99831.1"/>
    <property type="molecule type" value="mRNA"/>
</dbReference>
<dbReference type="PANTHER" id="PTHR23259">
    <property type="entry name" value="RIDDLE"/>
    <property type="match status" value="1"/>
</dbReference>
<keyword evidence="1" id="KW-0646">Protease inhibitor</keyword>
<name>A0A1E1XLG9_AMBSC</name>
<evidence type="ECO:0000256" key="1">
    <source>
        <dbReference type="ARBA" id="ARBA00022690"/>
    </source>
</evidence>
<keyword evidence="2" id="KW-1015">Disulfide bond</keyword>
<evidence type="ECO:0000256" key="3">
    <source>
        <dbReference type="SAM" id="SignalP"/>
    </source>
</evidence>
<keyword evidence="3" id="KW-0732">Signal</keyword>
<evidence type="ECO:0000259" key="4">
    <source>
        <dbReference type="Pfam" id="PF01826"/>
    </source>
</evidence>
<dbReference type="InterPro" id="IPR051368">
    <property type="entry name" value="SerProtInhib-TIL_Domain"/>
</dbReference>